<comment type="similarity">
    <text evidence="15">Belongs to the glycogen debranching enzyme family.</text>
</comment>
<dbReference type="InterPro" id="IPR032790">
    <property type="entry name" value="GDE_C"/>
</dbReference>
<gene>
    <name evidence="22" type="ORF">PPYR_12069</name>
</gene>
<evidence type="ECO:0000259" key="20">
    <source>
        <dbReference type="Pfam" id="PF14702"/>
    </source>
</evidence>
<evidence type="ECO:0000256" key="15">
    <source>
        <dbReference type="ARBA" id="ARBA00025780"/>
    </source>
</evidence>
<dbReference type="EC" id="2.4.1.25" evidence="5"/>
<dbReference type="EMBL" id="GEZM01101726">
    <property type="protein sequence ID" value="JAV52358.1"/>
    <property type="molecule type" value="Transcribed_RNA"/>
</dbReference>
<dbReference type="Pfam" id="PF06202">
    <property type="entry name" value="GDE_C"/>
    <property type="match status" value="1"/>
</dbReference>
<dbReference type="EC" id="3.2.1.33" evidence="6"/>
<reference evidence="22 23" key="2">
    <citation type="journal article" date="2018" name="Elife">
        <title>Firefly genomes illuminate parallel origins of bioluminescence in beetles.</title>
        <authorList>
            <person name="Fallon T.R."/>
            <person name="Lower S.E."/>
            <person name="Chang C.H."/>
            <person name="Bessho-Uehara M."/>
            <person name="Martin G.J."/>
            <person name="Bewick A.J."/>
            <person name="Behringer M."/>
            <person name="Debat H.J."/>
            <person name="Wong I."/>
            <person name="Day J.C."/>
            <person name="Suvorov A."/>
            <person name="Silva C.J."/>
            <person name="Stanger-Hall K.F."/>
            <person name="Hall D.W."/>
            <person name="Schmitz R.J."/>
            <person name="Nelson D.R."/>
            <person name="Lewis S.M."/>
            <person name="Shigenobu S."/>
            <person name="Bybee S.M."/>
            <person name="Larracuente A.M."/>
            <person name="Oba Y."/>
            <person name="Weng J.K."/>
        </authorList>
    </citation>
    <scope>NUCLEOTIDE SEQUENCE [LARGE SCALE GENOMIC DNA]</scope>
    <source>
        <strain evidence="22">1611_PpyrPB1</strain>
        <tissue evidence="22">Whole body</tissue>
    </source>
</reference>
<evidence type="ECO:0000313" key="21">
    <source>
        <dbReference type="EMBL" id="JAV52359.1"/>
    </source>
</evidence>
<keyword evidence="12" id="KW-0320">Glycogen biosynthesis</keyword>
<evidence type="ECO:0000256" key="16">
    <source>
        <dbReference type="ARBA" id="ARBA00031477"/>
    </source>
</evidence>
<evidence type="ECO:0000313" key="22">
    <source>
        <dbReference type="EMBL" id="KAB0795230.1"/>
    </source>
</evidence>
<dbReference type="Pfam" id="PF14701">
    <property type="entry name" value="hDGE_amylase"/>
    <property type="match status" value="1"/>
</dbReference>
<dbReference type="EMBL" id="VVIM01000008">
    <property type="protein sequence ID" value="KAB0795230.1"/>
    <property type="molecule type" value="Genomic_DNA"/>
</dbReference>
<dbReference type="NCBIfam" id="TIGR01531">
    <property type="entry name" value="glyc_debranch"/>
    <property type="match status" value="1"/>
</dbReference>
<dbReference type="InterPro" id="IPR010401">
    <property type="entry name" value="AGL/Gdb1"/>
</dbReference>
<dbReference type="InterPro" id="IPR032792">
    <property type="entry name" value="AGL_glucanoTrfase"/>
</dbReference>
<evidence type="ECO:0000256" key="13">
    <source>
        <dbReference type="ARBA" id="ARBA00023268"/>
    </source>
</evidence>
<dbReference type="GO" id="GO:0004135">
    <property type="term" value="F:amylo-alpha-1,6-glucosidase activity"/>
    <property type="evidence" value="ECO:0007669"/>
    <property type="project" value="UniProtKB-EC"/>
</dbReference>
<dbReference type="Pfam" id="PF14702">
    <property type="entry name" value="hGDE_central"/>
    <property type="match status" value="1"/>
</dbReference>
<evidence type="ECO:0000313" key="23">
    <source>
        <dbReference type="Proteomes" id="UP000327044"/>
    </source>
</evidence>
<dbReference type="Gene3D" id="3.20.20.80">
    <property type="entry name" value="Glycosidases"/>
    <property type="match status" value="2"/>
</dbReference>
<dbReference type="GO" id="GO:0004134">
    <property type="term" value="F:4-alpha-glucanotransferase activity"/>
    <property type="evidence" value="ECO:0007669"/>
    <property type="project" value="UniProtKB-EC"/>
</dbReference>
<evidence type="ECO:0000256" key="11">
    <source>
        <dbReference type="ARBA" id="ARBA00022801"/>
    </source>
</evidence>
<dbReference type="InParanoid" id="A0A1Y1JSU5"/>
<proteinExistence type="inferred from homology"/>
<evidence type="ECO:0000259" key="18">
    <source>
        <dbReference type="Pfam" id="PF14699"/>
    </source>
</evidence>
<feature type="domain" description="Glycogen debranching enzyme central" evidence="20">
    <location>
        <begin position="710"/>
        <end position="983"/>
    </location>
</feature>
<dbReference type="Pfam" id="PF14699">
    <property type="entry name" value="hGDE_N"/>
    <property type="match status" value="1"/>
</dbReference>
<feature type="domain" description="Glycogen debranching enzyme C-terminal" evidence="17">
    <location>
        <begin position="1085"/>
        <end position="1533"/>
    </location>
</feature>
<keyword evidence="8" id="KW-0963">Cytoplasm</keyword>
<evidence type="ECO:0000256" key="5">
    <source>
        <dbReference type="ARBA" id="ARBA00012560"/>
    </source>
</evidence>
<comment type="catalytic activity">
    <reaction evidence="2">
        <text>Hydrolysis of (1-&gt;6)-alpha-D-glucosidic branch linkages in glycogen phosphorylase limit dextrin.</text>
        <dbReference type="EC" id="3.2.1.33"/>
    </reaction>
</comment>
<dbReference type="InterPro" id="IPR012341">
    <property type="entry name" value="6hp_glycosidase-like_sf"/>
</dbReference>
<evidence type="ECO:0000256" key="3">
    <source>
        <dbReference type="ARBA" id="ARBA00003530"/>
    </source>
</evidence>
<organism evidence="21">
    <name type="scientific">Photinus pyralis</name>
    <name type="common">Common eastern firefly</name>
    <name type="synonym">Lampyris pyralis</name>
    <dbReference type="NCBI Taxonomy" id="7054"/>
    <lineage>
        <taxon>Eukaryota</taxon>
        <taxon>Metazoa</taxon>
        <taxon>Ecdysozoa</taxon>
        <taxon>Arthropoda</taxon>
        <taxon>Hexapoda</taxon>
        <taxon>Insecta</taxon>
        <taxon>Pterygota</taxon>
        <taxon>Neoptera</taxon>
        <taxon>Endopterygota</taxon>
        <taxon>Coleoptera</taxon>
        <taxon>Polyphaga</taxon>
        <taxon>Elateriformia</taxon>
        <taxon>Elateroidea</taxon>
        <taxon>Lampyridae</taxon>
        <taxon>Lampyrinae</taxon>
        <taxon>Photinus</taxon>
    </lineage>
</organism>
<dbReference type="FunCoup" id="A0A1Y1JSU5">
    <property type="interactions" value="1102"/>
</dbReference>
<dbReference type="GO" id="GO:0005980">
    <property type="term" value="P:glycogen catabolic process"/>
    <property type="evidence" value="ECO:0007669"/>
    <property type="project" value="InterPro"/>
</dbReference>
<evidence type="ECO:0000256" key="14">
    <source>
        <dbReference type="ARBA" id="ARBA00023295"/>
    </source>
</evidence>
<comment type="function">
    <text evidence="3">Multifunctional enzyme acting as 1,4-alpha-D-glucan:1,4-alpha-D-glucan 4-alpha-D-glycosyltransferase and amylo-1,6-glucosidase in glycogen degradation.</text>
</comment>
<protein>
    <recommendedName>
        <fullName evidence="7">Glycogen debranching enzyme</fullName>
        <ecNumber evidence="5">2.4.1.25</ecNumber>
        <ecNumber evidence="6">3.2.1.33</ecNumber>
    </recommendedName>
    <alternativeName>
        <fullName evidence="16">Glycogen debrancher</fullName>
    </alternativeName>
</protein>
<evidence type="ECO:0000256" key="1">
    <source>
        <dbReference type="ARBA" id="ARBA00000439"/>
    </source>
</evidence>
<dbReference type="InterPro" id="IPR029436">
    <property type="entry name" value="AGL_euk_N"/>
</dbReference>
<feature type="domain" description="Glycogen debranching enzyme glucanotransferase" evidence="19">
    <location>
        <begin position="129"/>
        <end position="562"/>
    </location>
</feature>
<dbReference type="InterPro" id="IPR008928">
    <property type="entry name" value="6-hairpin_glycosidase_sf"/>
</dbReference>
<dbReference type="EMBL" id="GEZM01101725">
    <property type="protein sequence ID" value="JAV52359.1"/>
    <property type="molecule type" value="Transcribed_RNA"/>
</dbReference>
<evidence type="ECO:0000256" key="2">
    <source>
        <dbReference type="ARBA" id="ARBA00000927"/>
    </source>
</evidence>
<dbReference type="Gene3D" id="1.50.10.10">
    <property type="match status" value="1"/>
</dbReference>
<keyword evidence="11" id="KW-0378">Hydrolase</keyword>
<keyword evidence="14" id="KW-0326">Glycosidase</keyword>
<evidence type="ECO:0000259" key="17">
    <source>
        <dbReference type="Pfam" id="PF06202"/>
    </source>
</evidence>
<dbReference type="InterPro" id="IPR006421">
    <property type="entry name" value="Glycogen_debranch_met"/>
</dbReference>
<dbReference type="InterPro" id="IPR017853">
    <property type="entry name" value="GH"/>
</dbReference>
<keyword evidence="13" id="KW-0511">Multifunctional enzyme</keyword>
<keyword evidence="9" id="KW-0328">Glycosyltransferase</keyword>
<dbReference type="PANTHER" id="PTHR10569:SF2">
    <property type="entry name" value="GLYCOGEN DEBRANCHING ENZYME"/>
    <property type="match status" value="1"/>
</dbReference>
<dbReference type="InterPro" id="IPR032788">
    <property type="entry name" value="AGL_central"/>
</dbReference>
<dbReference type="SUPFAM" id="SSF51445">
    <property type="entry name" value="(Trans)glycosidases"/>
    <property type="match status" value="1"/>
</dbReference>
<accession>A0A1Y1JSU5</accession>
<dbReference type="SUPFAM" id="SSF48208">
    <property type="entry name" value="Six-hairpin glycosidases"/>
    <property type="match status" value="1"/>
</dbReference>
<evidence type="ECO:0000256" key="6">
    <source>
        <dbReference type="ARBA" id="ARBA00012778"/>
    </source>
</evidence>
<evidence type="ECO:0000256" key="9">
    <source>
        <dbReference type="ARBA" id="ARBA00022676"/>
    </source>
</evidence>
<evidence type="ECO:0000256" key="10">
    <source>
        <dbReference type="ARBA" id="ARBA00022679"/>
    </source>
</evidence>
<feature type="domain" description="Eukaryotic glycogen debranching enzyme N-terminal" evidence="18">
    <location>
        <begin position="31"/>
        <end position="124"/>
    </location>
</feature>
<comment type="subcellular location">
    <subcellularLocation>
        <location evidence="4">Cytoplasm</location>
    </subcellularLocation>
</comment>
<evidence type="ECO:0000259" key="19">
    <source>
        <dbReference type="Pfam" id="PF14701"/>
    </source>
</evidence>
<name>A0A1Y1JSU5_PHOPY</name>
<evidence type="ECO:0000256" key="7">
    <source>
        <dbReference type="ARBA" id="ARBA00020723"/>
    </source>
</evidence>
<evidence type="ECO:0000256" key="4">
    <source>
        <dbReference type="ARBA" id="ARBA00004496"/>
    </source>
</evidence>
<dbReference type="Proteomes" id="UP000327044">
    <property type="component" value="Unassembled WGS sequence"/>
</dbReference>
<evidence type="ECO:0000256" key="8">
    <source>
        <dbReference type="ARBA" id="ARBA00022490"/>
    </source>
</evidence>
<dbReference type="PANTHER" id="PTHR10569">
    <property type="entry name" value="GLYCOGEN DEBRANCHING ENZYME"/>
    <property type="match status" value="1"/>
</dbReference>
<dbReference type="FunFam" id="1.50.10.10:FF:000039">
    <property type="entry name" value="Glycogen debranching enzyme Gdb1, putative"/>
    <property type="match status" value="1"/>
</dbReference>
<dbReference type="FunFam" id="3.20.20.80:FF:000206">
    <property type="entry name" value="Amylo-alpha-1, 6-glucosidase, 4-alpha-glucanotransferase b"/>
    <property type="match status" value="1"/>
</dbReference>
<comment type="catalytic activity">
    <reaction evidence="1">
        <text>Transfers a segment of a (1-&gt;4)-alpha-D-glucan to a new position in an acceptor, which may be glucose or a (1-&gt;4)-alpha-D-glucan.</text>
        <dbReference type="EC" id="2.4.1.25"/>
    </reaction>
</comment>
<sequence length="1550" mass="176033">MGEVTQVRVLTLNDGEHTNSTLYRMEKGWILQFRLGPSLFGRKVSLYCNYPIAKDGKSSEFNRNRYFILPFRQDEGCNSADDTALFAEISVQLAGSFHYYFVYENASESCPQGSGYFLVDPVLSFPDEKLPLNCVQCQTVLAKCLGPFSTWENKLRVAKESGYNMIHFTPVQELGKSHSAYSLSAQLKLNPTFNDNDKKLTFADIENFTQKMRTEWKVLSLCDIVLNHTANETEWLQEHPESTYNCLNCPYMRPAYLLDATLHQFSMDVKKGVYESEGIPPEVCTEDHINSIRYALFTKVLPEIKLQEMFICNVGKLVSEFLDLARKHPSTAQMRNQEREIKLIRDPLYRRLSATVDLELAVELYNVYRSDAFDEDTRLKRCGEEFKLKLDELNRNVVDQLNGHLHAAVENCIAGIRYFRVQADGPRFVEISIDKPLTFRYFTDYGKPKSIKEFEEVMYGPNSKYLMAHNGWVMDADPMKNFADSDSDVYIRRELIAWGDSVKLRFGDKPEDSPFLWNHMKEYVELTAKVFDGVRLDNCHSTPIPVAEYLLDCARRVRPDLYVVAELFTNSDHTDNIFVNRLGITSLIREAMSAWDSHEEGRLVYRYGGEPVGAFFQPYFRPLVPSVAHALFLDLTHDNPSPVDKRSVFDLLPSSALVNMACCASGSSRGYDELVNHHIHVVDERRQYTEWTNDMSLAKQNSKYVSFNSGIISAKRALNDLHYKLGKENFSQVYVDQVDEDIVTVTRHCPDTHESVILVAFTAFRHPNANAAVTQRSIKSLVVEGNLDEIILEATLNHDGVNQGGSKYSSPECFIKDGEWINGLLEYEVDIKQHIQLVNSDVFELGQTDNPNITKLNFKNFKPGSVVAIKVSLQKNVEESIGKLRELLISFSKKKTTELQKIIKQLDLNSLNRTLYRCDQEEKDEGHGFGAYNIPNFGSLVYCGLQGFMSLLSTIRPSNDLGHPMCGNLRDGNWMIDYVVQRLQVDDATKELGVWMENSFVHLKNIPRYLVPSYFDVLVTGIYMLLLDQCYASMSGFVKHGSTFVRALSLGSVQLAAVINSAPLPTLSPNLSPPQPPAKSVNGKMTQSCVTLSAGLPHFSTGYMRSWGRDTFIALRGLFILTGRYEDARYHILGYAACLRHGLIPNLLDGGRNSRFNCRDAIWWWLYCIKCYVDEAPNGVNILSDKVSRIFPSDDSPALEAGVEDQPLYEVMQESLRTHFQGLRFRERNAGRQIDAHMSENGFNNQIGIHPDTGFVFGGNESNCGTWMDKMGSSDKAGNRGKPATPRDGSAIELIGLSKAVISWLDKLYDEKAYPYQGVQRTSKSGTIISWTFKAWAEKIQNSFERHFWVDLSKTNDEPRSDLVNKRGIYKDCHGASQEWTDFQLRCNFPIAMVAAPELFNPKHAWVALQKAEKYLLGPLGMKTLDPEDWTYSGDYNNADDSNNFKTAQGFNYHQGPEWVWPIGFFLRAKLHFAEENGELVRTVATTKVILAKHFTELQTSVWRGLPELTNSNGTYCGDSCRTQAWSMSCVLEVLHDLQRIESKQTSSRN</sequence>
<keyword evidence="10" id="KW-0808">Transferase</keyword>
<reference evidence="22" key="3">
    <citation type="submission" date="2019-08" db="EMBL/GenBank/DDBJ databases">
        <authorList>
            <consortium name="Photinus pyralis genome working group"/>
            <person name="Fallon T.R."/>
            <person name="Sander Lower S.E."/>
            <person name="Weng J.-K."/>
        </authorList>
    </citation>
    <scope>NUCLEOTIDE SEQUENCE</scope>
    <source>
        <strain evidence="22">1611_PpyrPB1</strain>
        <tissue evidence="22">Whole body</tissue>
    </source>
</reference>
<keyword evidence="23" id="KW-1185">Reference proteome</keyword>
<evidence type="ECO:0000256" key="12">
    <source>
        <dbReference type="ARBA" id="ARBA00023056"/>
    </source>
</evidence>
<dbReference type="GO" id="GO:0005737">
    <property type="term" value="C:cytoplasm"/>
    <property type="evidence" value="ECO:0007669"/>
    <property type="project" value="UniProtKB-SubCell"/>
</dbReference>
<dbReference type="GO" id="GO:0005978">
    <property type="term" value="P:glycogen biosynthetic process"/>
    <property type="evidence" value="ECO:0007669"/>
    <property type="project" value="UniProtKB-KW"/>
</dbReference>
<dbReference type="CDD" id="cd11327">
    <property type="entry name" value="AmyAc_Glg_debranch_2"/>
    <property type="match status" value="1"/>
</dbReference>
<dbReference type="FunFam" id="3.20.20.80:FF:000070">
    <property type="entry name" value="GDB1p Glycogen debranching enzyme"/>
    <property type="match status" value="1"/>
</dbReference>
<reference evidence="21" key="1">
    <citation type="journal article" date="2016" name="Sci. Rep.">
        <title>Molecular characterization of firefly nuptial gifts: a multi-omics approach sheds light on postcopulatory sexual selection.</title>
        <authorList>
            <person name="Al-Wathiqui N."/>
            <person name="Fallon T.R."/>
            <person name="South A."/>
            <person name="Weng J.K."/>
            <person name="Lewis S.M."/>
        </authorList>
    </citation>
    <scope>NUCLEOTIDE SEQUENCE</scope>
</reference>